<keyword evidence="5" id="KW-0862">Zinc</keyword>
<dbReference type="SUPFAM" id="SSF57716">
    <property type="entry name" value="Glucocorticoid receptor-like (DNA-binding domain)"/>
    <property type="match status" value="1"/>
</dbReference>
<dbReference type="GO" id="GO:0022857">
    <property type="term" value="F:transmembrane transporter activity"/>
    <property type="evidence" value="ECO:0007669"/>
    <property type="project" value="InterPro"/>
</dbReference>
<evidence type="ECO:0000256" key="10">
    <source>
        <dbReference type="SAM" id="Phobius"/>
    </source>
</evidence>
<dbReference type="HOGENOM" id="CLU_465591_0_0_1"/>
<dbReference type="Pfam" id="PF00083">
    <property type="entry name" value="Sugar_tr"/>
    <property type="match status" value="1"/>
</dbReference>
<accession>K1Q036</accession>
<dbReference type="Gene3D" id="1.20.1250.20">
    <property type="entry name" value="MFS general substrate transporter like domains"/>
    <property type="match status" value="2"/>
</dbReference>
<dbReference type="InterPro" id="IPR005828">
    <property type="entry name" value="MFS_sugar_transport-like"/>
</dbReference>
<evidence type="ECO:0000256" key="7">
    <source>
        <dbReference type="ARBA" id="ARBA00023125"/>
    </source>
</evidence>
<evidence type="ECO:0000256" key="6">
    <source>
        <dbReference type="ARBA" id="ARBA00022989"/>
    </source>
</evidence>
<proteinExistence type="predicted"/>
<organism evidence="11">
    <name type="scientific">Magallana gigas</name>
    <name type="common">Pacific oyster</name>
    <name type="synonym">Crassostrea gigas</name>
    <dbReference type="NCBI Taxonomy" id="29159"/>
    <lineage>
        <taxon>Eukaryota</taxon>
        <taxon>Metazoa</taxon>
        <taxon>Spiralia</taxon>
        <taxon>Lophotrochozoa</taxon>
        <taxon>Mollusca</taxon>
        <taxon>Bivalvia</taxon>
        <taxon>Autobranchia</taxon>
        <taxon>Pteriomorphia</taxon>
        <taxon>Ostreida</taxon>
        <taxon>Ostreoidea</taxon>
        <taxon>Ostreidae</taxon>
        <taxon>Magallana</taxon>
    </lineage>
</organism>
<keyword evidence="3" id="KW-0479">Metal-binding</keyword>
<dbReference type="InterPro" id="IPR006612">
    <property type="entry name" value="THAP_Znf"/>
</dbReference>
<feature type="transmembrane region" description="Helical" evidence="10">
    <location>
        <begin position="65"/>
        <end position="84"/>
    </location>
</feature>
<feature type="region of interest" description="Disordered" evidence="9">
    <location>
        <begin position="555"/>
        <end position="586"/>
    </location>
</feature>
<gene>
    <name evidence="11" type="ORF">CGI_10026162</name>
</gene>
<keyword evidence="7" id="KW-0238">DNA-binding</keyword>
<feature type="transmembrane region" description="Helical" evidence="10">
    <location>
        <begin position="139"/>
        <end position="159"/>
    </location>
</feature>
<dbReference type="Pfam" id="PF05485">
    <property type="entry name" value="THAP"/>
    <property type="match status" value="1"/>
</dbReference>
<dbReference type="InParanoid" id="K1Q036"/>
<dbReference type="InterPro" id="IPR011701">
    <property type="entry name" value="MFS"/>
</dbReference>
<protein>
    <submittedName>
        <fullName evidence="11">Solute carrier family 22 member 5</fullName>
    </submittedName>
</protein>
<dbReference type="Pfam" id="PF07690">
    <property type="entry name" value="MFS_1"/>
    <property type="match status" value="1"/>
</dbReference>
<dbReference type="Gene3D" id="6.20.210.20">
    <property type="entry name" value="THAP domain"/>
    <property type="match status" value="1"/>
</dbReference>
<evidence type="ECO:0000256" key="3">
    <source>
        <dbReference type="ARBA" id="ARBA00022723"/>
    </source>
</evidence>
<evidence type="ECO:0000256" key="9">
    <source>
        <dbReference type="SAM" id="MobiDB-lite"/>
    </source>
</evidence>
<evidence type="ECO:0000256" key="8">
    <source>
        <dbReference type="ARBA" id="ARBA00023136"/>
    </source>
</evidence>
<evidence type="ECO:0000313" key="11">
    <source>
        <dbReference type="EMBL" id="EKC29832.1"/>
    </source>
</evidence>
<dbReference type="SUPFAM" id="SSF103473">
    <property type="entry name" value="MFS general substrate transporter"/>
    <property type="match status" value="2"/>
</dbReference>
<dbReference type="SMART" id="SM00692">
    <property type="entry name" value="DM3"/>
    <property type="match status" value="1"/>
</dbReference>
<keyword evidence="4" id="KW-0863">Zinc-finger</keyword>
<dbReference type="GO" id="GO:0008270">
    <property type="term" value="F:zinc ion binding"/>
    <property type="evidence" value="ECO:0007669"/>
    <property type="project" value="UniProtKB-KW"/>
</dbReference>
<evidence type="ECO:0000256" key="5">
    <source>
        <dbReference type="ARBA" id="ARBA00022833"/>
    </source>
</evidence>
<reference evidence="11" key="1">
    <citation type="journal article" date="2012" name="Nature">
        <title>The oyster genome reveals stress adaptation and complexity of shell formation.</title>
        <authorList>
            <person name="Zhang G."/>
            <person name="Fang X."/>
            <person name="Guo X."/>
            <person name="Li L."/>
            <person name="Luo R."/>
            <person name="Xu F."/>
            <person name="Yang P."/>
            <person name="Zhang L."/>
            <person name="Wang X."/>
            <person name="Qi H."/>
            <person name="Xiong Z."/>
            <person name="Que H."/>
            <person name="Xie Y."/>
            <person name="Holland P.W."/>
            <person name="Paps J."/>
            <person name="Zhu Y."/>
            <person name="Wu F."/>
            <person name="Chen Y."/>
            <person name="Wang J."/>
            <person name="Peng C."/>
            <person name="Meng J."/>
            <person name="Yang L."/>
            <person name="Liu J."/>
            <person name="Wen B."/>
            <person name="Zhang N."/>
            <person name="Huang Z."/>
            <person name="Zhu Q."/>
            <person name="Feng Y."/>
            <person name="Mount A."/>
            <person name="Hedgecock D."/>
            <person name="Xu Z."/>
            <person name="Liu Y."/>
            <person name="Domazet-Loso T."/>
            <person name="Du Y."/>
            <person name="Sun X."/>
            <person name="Zhang S."/>
            <person name="Liu B."/>
            <person name="Cheng P."/>
            <person name="Jiang X."/>
            <person name="Li J."/>
            <person name="Fan D."/>
            <person name="Wang W."/>
            <person name="Fu W."/>
            <person name="Wang T."/>
            <person name="Wang B."/>
            <person name="Zhang J."/>
            <person name="Peng Z."/>
            <person name="Li Y."/>
            <person name="Li N."/>
            <person name="Wang J."/>
            <person name="Chen M."/>
            <person name="He Y."/>
            <person name="Tan F."/>
            <person name="Song X."/>
            <person name="Zheng Q."/>
            <person name="Huang R."/>
            <person name="Yang H."/>
            <person name="Du X."/>
            <person name="Chen L."/>
            <person name="Yang M."/>
            <person name="Gaffney P.M."/>
            <person name="Wang S."/>
            <person name="Luo L."/>
            <person name="She Z."/>
            <person name="Ming Y."/>
            <person name="Huang W."/>
            <person name="Zhang S."/>
            <person name="Huang B."/>
            <person name="Zhang Y."/>
            <person name="Qu T."/>
            <person name="Ni P."/>
            <person name="Miao G."/>
            <person name="Wang J."/>
            <person name="Wang Q."/>
            <person name="Steinberg C.E."/>
            <person name="Wang H."/>
            <person name="Li N."/>
            <person name="Qian L."/>
            <person name="Zhang G."/>
            <person name="Li Y."/>
            <person name="Yang H."/>
            <person name="Liu X."/>
            <person name="Wang J."/>
            <person name="Yin Y."/>
            <person name="Wang J."/>
        </authorList>
    </citation>
    <scope>NUCLEOTIDE SEQUENCE [LARGE SCALE GENOMIC DNA]</scope>
    <source>
        <strain evidence="11">05x7-T-G4-1.051#20</strain>
    </source>
</reference>
<evidence type="ECO:0000256" key="2">
    <source>
        <dbReference type="ARBA" id="ARBA00022692"/>
    </source>
</evidence>
<evidence type="ECO:0000256" key="1">
    <source>
        <dbReference type="ARBA" id="ARBA00004141"/>
    </source>
</evidence>
<comment type="subcellular location">
    <subcellularLocation>
        <location evidence="1">Membrane</location>
        <topology evidence="1">Multi-pass membrane protein</topology>
    </subcellularLocation>
</comment>
<keyword evidence="6 10" id="KW-1133">Transmembrane helix</keyword>
<dbReference type="EMBL" id="JH817210">
    <property type="protein sequence ID" value="EKC29832.1"/>
    <property type="molecule type" value="Genomic_DNA"/>
</dbReference>
<dbReference type="InterPro" id="IPR036259">
    <property type="entry name" value="MFS_trans_sf"/>
</dbReference>
<evidence type="ECO:0000256" key="4">
    <source>
        <dbReference type="ARBA" id="ARBA00022771"/>
    </source>
</evidence>
<keyword evidence="8 10" id="KW-0472">Membrane</keyword>
<feature type="region of interest" description="Disordered" evidence="9">
    <location>
        <begin position="375"/>
        <end position="398"/>
    </location>
</feature>
<dbReference type="AlphaFoldDB" id="K1Q036"/>
<dbReference type="InterPro" id="IPR038441">
    <property type="entry name" value="THAP_Znf_sf"/>
</dbReference>
<dbReference type="GO" id="GO:0003677">
    <property type="term" value="F:DNA binding"/>
    <property type="evidence" value="ECO:0007669"/>
    <property type="project" value="UniProtKB-UniRule"/>
</dbReference>
<dbReference type="GO" id="GO:0016020">
    <property type="term" value="C:membrane"/>
    <property type="evidence" value="ECO:0007669"/>
    <property type="project" value="UniProtKB-SubCell"/>
</dbReference>
<feature type="transmembrane region" description="Helical" evidence="10">
    <location>
        <begin position="96"/>
        <end position="119"/>
    </location>
</feature>
<feature type="transmembrane region" description="Helical" evidence="10">
    <location>
        <begin position="209"/>
        <end position="227"/>
    </location>
</feature>
<keyword evidence="2 10" id="KW-0812">Transmembrane</keyword>
<dbReference type="PROSITE" id="PS50950">
    <property type="entry name" value="ZF_THAP"/>
    <property type="match status" value="1"/>
</dbReference>
<dbReference type="PANTHER" id="PTHR24064">
    <property type="entry name" value="SOLUTE CARRIER FAMILY 22 MEMBER"/>
    <property type="match status" value="1"/>
</dbReference>
<name>K1Q036_MAGGI</name>
<sequence length="586" mass="66314">MKVKLSLFVWISTTFKQSFYKMGFVLRIRNVFNNIQQTSVWANSPFQKFNLVCDNTYLHSLSVSAYFFGYVLATVTLCPLGDVIGRRKMVVIASTVEFLANIIMPFSYNVYMFIVLRFLDGAAALVYNQGAFISDYLPHNWIMVALSMVGKFGISGVYGEVFIYTGELFPTVVRSFVIAVCSFGGRIGSNSSPYMFRLADGKMKRALPLLIYGVVTIFVAFLSILLPETKKRKLLDRVCLFYIKPYCLSTFSDSDLPKTSEGSEDSDCERGILYVTPDPERPNLDLEEIAIECEAEDMRMMNFLDGAQPVCQHVEPSCTLGEMPRLKRRSGSICQRKKYHSKRHRSQSVSDNCDSIFSESTAEPHVDHDYLSQAAQPSDHDYSALSAQPPDQDYSSQTLDHCCSTGQITTDIILSTETVPVENVTADFLVSESLSVSAEESENPLIKLQENLASLVCSPYTLTYNQQQHAIEIVEFYQREGATPSVKLGRVGKFDKKVILHKLPKEQYIRRAWIRAISRKNWKPTSYTRVCSDHFRDGIGPNSVDRNKIPTENLPQRGIITHQNKRQPRTRLENVDSPIDALQHHS</sequence>